<reference evidence="1 2" key="1">
    <citation type="journal article" date="2014" name="Virology">
        <title>The genome, proteome and phylogenetic analysis of Sinorhizobium meliloti phage PhiM12, the founder of a new group of T4-superfamily phages.</title>
        <authorList>
            <person name="Brewer T.E."/>
            <person name="Elizabeth Stroupe M."/>
            <person name="Jones K.M."/>
        </authorList>
    </citation>
    <scope>NUCLEOTIDE SEQUENCE [LARGE SCALE GENOMIC DNA]</scope>
</reference>
<organism evidence="1 2">
    <name type="scientific">Sinorhizobium phage phiM12</name>
    <dbReference type="NCBI Taxonomy" id="1357423"/>
    <lineage>
        <taxon>Viruses</taxon>
        <taxon>Duplodnaviria</taxon>
        <taxon>Heunggongvirae</taxon>
        <taxon>Uroviricota</taxon>
        <taxon>Caudoviricetes</taxon>
        <taxon>Emdodecavirus</taxon>
        <taxon>Emdodecavirus M12</taxon>
    </lineage>
</organism>
<evidence type="ECO:0000313" key="2">
    <source>
        <dbReference type="Proteomes" id="UP000015089"/>
    </source>
</evidence>
<reference evidence="1 2" key="2">
    <citation type="journal article" date="2014" name="Virology">
        <title>The structure of Sinorhizobium meliloti phage PhiM12, which has a novel T=19l triangulation number and is the founder of a new group of T4-superfamily phages.</title>
        <authorList>
            <person name="Stroupe M.E."/>
            <person name="Brewer T.E."/>
            <person name="Sousa D.R."/>
            <person name="Jones K.M."/>
        </authorList>
    </citation>
    <scope>NUCLEOTIDE SEQUENCE [LARGE SCALE GENOMIC DNA]</scope>
</reference>
<evidence type="ECO:0000313" key="1">
    <source>
        <dbReference type="EMBL" id="AGR47762.1"/>
    </source>
</evidence>
<dbReference type="KEGG" id="vg:24422777"/>
<sequence>MLRPGQILVVIEVGAIGRAVQNVLKRRAGLRKVRPVNVRLYIRNPLVFDGVDDRRSTRRCADQGCPDSEDLARANAGVLQVKPCRCAGVDVIDASNLRREVVCCRVGSMNHTFDRHERRVGNRSNLQRFVFVRCRFENHIVTNRKRGVERCTRADDPIVASDNRDRASRIRRVLEHQFFATERTNHIGDTKEFVILRLHRDRTGSNVEACRINLELQVFVLICGPSCRVGGREQSAARNIRDDSATRDQVVFASLSNPHAIVGIVRDRDDDNRIFGVGLQCDRSLEHNIGCDARICRDENA</sequence>
<dbReference type="RefSeq" id="YP_009143021.1">
    <property type="nucleotide sequence ID" value="NC_027204.1"/>
</dbReference>
<gene>
    <name evidence="1" type="ORF">SmphiM12_130</name>
</gene>
<dbReference type="EMBL" id="KF381361">
    <property type="protein sequence ID" value="AGR47762.1"/>
    <property type="molecule type" value="Genomic_DNA"/>
</dbReference>
<protein>
    <submittedName>
        <fullName evidence="1">Uncharacterized protein</fullName>
    </submittedName>
</protein>
<name>S5MV57_9CAUD</name>
<dbReference type="GeneID" id="24422777"/>
<accession>S5MV57</accession>
<keyword evidence="2" id="KW-1185">Reference proteome</keyword>
<dbReference type="Proteomes" id="UP000015089">
    <property type="component" value="Segment"/>
</dbReference>
<proteinExistence type="predicted"/>